<dbReference type="RefSeq" id="XP_019095803.1">
    <property type="nucleotide sequence ID" value="XM_019240258.1"/>
</dbReference>
<dbReference type="PANTHER" id="PTHR32212:SF444">
    <property type="entry name" value="F-BOX DOMAIN-CONTAINING PROTEIN"/>
    <property type="match status" value="1"/>
</dbReference>
<dbReference type="InterPro" id="IPR001810">
    <property type="entry name" value="F-box_dom"/>
</dbReference>
<accession>A0ABM1R9W5</accession>
<keyword evidence="2" id="KW-1185">Reference proteome</keyword>
<dbReference type="Pfam" id="PF24758">
    <property type="entry name" value="LRR_At5g56370"/>
    <property type="match status" value="1"/>
</dbReference>
<sequence>MDRISNLSDDLLLKILSELPTKDVVATMLLSKRWKLLWTMVTKLDFDDSVKEYIGKNAVPYRKFQEYIDRFLVSHKSPVLETSKFNLGCCLPNTDDMSTWIRFAIARRVRKLEVNRCLEVRFMSIIVPMCLYTFEKLVALKLCGSILLFVDQKDQVCLSSLKSLHLLRVQHVYKTYLDRLLAGCPVLEELVLDIRKLHPVPSLHVIMPTLQRLSILKKHHEQDSVEYTNVLNRKIVINVPSLKYLNYEDTYDYGHSCSSENMT</sequence>
<proteinExistence type="predicted"/>
<evidence type="ECO:0000259" key="1">
    <source>
        <dbReference type="PROSITE" id="PS50181"/>
    </source>
</evidence>
<dbReference type="Proteomes" id="UP000694864">
    <property type="component" value="Chromosome 18"/>
</dbReference>
<gene>
    <name evidence="3" type="primary">LOC109130571</name>
</gene>
<dbReference type="SMART" id="SM00256">
    <property type="entry name" value="FBOX"/>
    <property type="match status" value="1"/>
</dbReference>
<dbReference type="Gene3D" id="3.80.10.10">
    <property type="entry name" value="Ribonuclease Inhibitor"/>
    <property type="match status" value="1"/>
</dbReference>
<evidence type="ECO:0000313" key="2">
    <source>
        <dbReference type="Proteomes" id="UP000694864"/>
    </source>
</evidence>
<protein>
    <submittedName>
        <fullName evidence="3">FBD-associated F-box protein At3g50710</fullName>
    </submittedName>
</protein>
<name>A0ABM1R9W5_CAMSA</name>
<dbReference type="SUPFAM" id="SSF52047">
    <property type="entry name" value="RNI-like"/>
    <property type="match status" value="1"/>
</dbReference>
<dbReference type="SUPFAM" id="SSF81383">
    <property type="entry name" value="F-box domain"/>
    <property type="match status" value="1"/>
</dbReference>
<evidence type="ECO:0000313" key="3">
    <source>
        <dbReference type="RefSeq" id="XP_019095803.1"/>
    </source>
</evidence>
<organism evidence="2 3">
    <name type="scientific">Camelina sativa</name>
    <name type="common">False flax</name>
    <name type="synonym">Myagrum sativum</name>
    <dbReference type="NCBI Taxonomy" id="90675"/>
    <lineage>
        <taxon>Eukaryota</taxon>
        <taxon>Viridiplantae</taxon>
        <taxon>Streptophyta</taxon>
        <taxon>Embryophyta</taxon>
        <taxon>Tracheophyta</taxon>
        <taxon>Spermatophyta</taxon>
        <taxon>Magnoliopsida</taxon>
        <taxon>eudicotyledons</taxon>
        <taxon>Gunneridae</taxon>
        <taxon>Pentapetalae</taxon>
        <taxon>rosids</taxon>
        <taxon>malvids</taxon>
        <taxon>Brassicales</taxon>
        <taxon>Brassicaceae</taxon>
        <taxon>Camelineae</taxon>
        <taxon>Camelina</taxon>
    </lineage>
</organism>
<reference evidence="3" key="2">
    <citation type="submission" date="2025-08" db="UniProtKB">
        <authorList>
            <consortium name="RefSeq"/>
        </authorList>
    </citation>
    <scope>IDENTIFICATION</scope>
    <source>
        <tissue evidence="3">Leaf</tissue>
    </source>
</reference>
<dbReference type="GeneID" id="109130571"/>
<dbReference type="InterPro" id="IPR055411">
    <property type="entry name" value="LRR_FXL15/At3g58940/PEG3-like"/>
</dbReference>
<dbReference type="Pfam" id="PF00646">
    <property type="entry name" value="F-box"/>
    <property type="match status" value="1"/>
</dbReference>
<reference evidence="2" key="1">
    <citation type="journal article" date="2014" name="Nat. Commun.">
        <title>The emerging biofuel crop Camelina sativa retains a highly undifferentiated hexaploid genome structure.</title>
        <authorList>
            <person name="Kagale S."/>
            <person name="Koh C."/>
            <person name="Nixon J."/>
            <person name="Bollina V."/>
            <person name="Clarke W.E."/>
            <person name="Tuteja R."/>
            <person name="Spillane C."/>
            <person name="Robinson S.J."/>
            <person name="Links M.G."/>
            <person name="Clarke C."/>
            <person name="Higgins E.E."/>
            <person name="Huebert T."/>
            <person name="Sharpe A.G."/>
            <person name="Parkin I.A."/>
        </authorList>
    </citation>
    <scope>NUCLEOTIDE SEQUENCE [LARGE SCALE GENOMIC DNA]</scope>
    <source>
        <strain evidence="2">cv. DH55</strain>
    </source>
</reference>
<dbReference type="CDD" id="cd22160">
    <property type="entry name" value="F-box_AtFBL13-like"/>
    <property type="match status" value="1"/>
</dbReference>
<dbReference type="InterPro" id="IPR036047">
    <property type="entry name" value="F-box-like_dom_sf"/>
</dbReference>
<feature type="domain" description="F-box" evidence="1">
    <location>
        <begin position="1"/>
        <end position="53"/>
    </location>
</feature>
<dbReference type="InterPro" id="IPR053781">
    <property type="entry name" value="F-box_AtFBL13-like"/>
</dbReference>
<dbReference type="PROSITE" id="PS50181">
    <property type="entry name" value="FBOX"/>
    <property type="match status" value="1"/>
</dbReference>
<dbReference type="PANTHER" id="PTHR32212">
    <property type="entry name" value="CYCLIN-LIKE F-BOX"/>
    <property type="match status" value="1"/>
</dbReference>
<dbReference type="InterPro" id="IPR032675">
    <property type="entry name" value="LRR_dom_sf"/>
</dbReference>